<dbReference type="PANTHER" id="PTHR13420">
    <property type="entry name" value="UPF0235 PROTEIN C15ORF40"/>
    <property type="match status" value="1"/>
</dbReference>
<protein>
    <recommendedName>
        <fullName evidence="2">UPF0235 protein V22_14070</fullName>
    </recommendedName>
</protein>
<dbReference type="InterPro" id="IPR003746">
    <property type="entry name" value="DUF167"/>
</dbReference>
<evidence type="ECO:0000313" key="4">
    <source>
        <dbReference type="Proteomes" id="UP000319976"/>
    </source>
</evidence>
<dbReference type="AlphaFoldDB" id="A0A517T722"/>
<comment type="similarity">
    <text evidence="1 2">Belongs to the UPF0235 family.</text>
</comment>
<dbReference type="SMART" id="SM01152">
    <property type="entry name" value="DUF167"/>
    <property type="match status" value="1"/>
</dbReference>
<dbReference type="KEGG" id="chya:V22_14070"/>
<dbReference type="RefSeq" id="WP_145261117.1">
    <property type="nucleotide sequence ID" value="NZ_CP036316.1"/>
</dbReference>
<keyword evidence="4" id="KW-1185">Reference proteome</keyword>
<dbReference type="Gene3D" id="3.30.1200.10">
    <property type="entry name" value="YggU-like"/>
    <property type="match status" value="1"/>
</dbReference>
<dbReference type="HAMAP" id="MF_00634">
    <property type="entry name" value="UPF0235"/>
    <property type="match status" value="1"/>
</dbReference>
<gene>
    <name evidence="3" type="ORF">V22_14070</name>
</gene>
<dbReference type="EMBL" id="CP036316">
    <property type="protein sequence ID" value="QDT64176.1"/>
    <property type="molecule type" value="Genomic_DNA"/>
</dbReference>
<name>A0A517T722_9PLAN</name>
<proteinExistence type="inferred from homology"/>
<evidence type="ECO:0000313" key="3">
    <source>
        <dbReference type="EMBL" id="QDT64176.1"/>
    </source>
</evidence>
<reference evidence="3 4" key="1">
    <citation type="submission" date="2019-02" db="EMBL/GenBank/DDBJ databases">
        <title>Deep-cultivation of Planctomycetes and their phenomic and genomic characterization uncovers novel biology.</title>
        <authorList>
            <person name="Wiegand S."/>
            <person name="Jogler M."/>
            <person name="Boedeker C."/>
            <person name="Pinto D."/>
            <person name="Vollmers J."/>
            <person name="Rivas-Marin E."/>
            <person name="Kohn T."/>
            <person name="Peeters S.H."/>
            <person name="Heuer A."/>
            <person name="Rast P."/>
            <person name="Oberbeckmann S."/>
            <person name="Bunk B."/>
            <person name="Jeske O."/>
            <person name="Meyerdierks A."/>
            <person name="Storesund J.E."/>
            <person name="Kallscheuer N."/>
            <person name="Luecker S."/>
            <person name="Lage O.M."/>
            <person name="Pohl T."/>
            <person name="Merkel B.J."/>
            <person name="Hornburger P."/>
            <person name="Mueller R.-W."/>
            <person name="Bruemmer F."/>
            <person name="Labrenz M."/>
            <person name="Spormann A.M."/>
            <person name="Op den Camp H."/>
            <person name="Overmann J."/>
            <person name="Amann R."/>
            <person name="Jetten M.S.M."/>
            <person name="Mascher T."/>
            <person name="Medema M.H."/>
            <person name="Devos D.P."/>
            <person name="Kaster A.-K."/>
            <person name="Ovreas L."/>
            <person name="Rohde M."/>
            <person name="Galperin M.Y."/>
            <person name="Jogler C."/>
        </authorList>
    </citation>
    <scope>NUCLEOTIDE SEQUENCE [LARGE SCALE GENOMIC DNA]</scope>
    <source>
        <strain evidence="3 4">V22</strain>
    </source>
</reference>
<dbReference type="Pfam" id="PF02594">
    <property type="entry name" value="DUF167"/>
    <property type="match status" value="1"/>
</dbReference>
<dbReference type="PANTHER" id="PTHR13420:SF7">
    <property type="entry name" value="UPF0235 PROTEIN C15ORF40"/>
    <property type="match status" value="1"/>
</dbReference>
<dbReference type="OrthoDB" id="290224at2"/>
<dbReference type="InterPro" id="IPR036591">
    <property type="entry name" value="YggU-like_sf"/>
</dbReference>
<organism evidence="3 4">
    <name type="scientific">Calycomorphotria hydatis</name>
    <dbReference type="NCBI Taxonomy" id="2528027"/>
    <lineage>
        <taxon>Bacteria</taxon>
        <taxon>Pseudomonadati</taxon>
        <taxon>Planctomycetota</taxon>
        <taxon>Planctomycetia</taxon>
        <taxon>Planctomycetales</taxon>
        <taxon>Planctomycetaceae</taxon>
        <taxon>Calycomorphotria</taxon>
    </lineage>
</organism>
<dbReference type="NCBIfam" id="TIGR00251">
    <property type="entry name" value="DUF167 family protein"/>
    <property type="match status" value="1"/>
</dbReference>
<dbReference type="Proteomes" id="UP000319976">
    <property type="component" value="Chromosome"/>
</dbReference>
<accession>A0A517T722</accession>
<sequence>MTSSGEVELTVTSDGIRLPVQARPSAKKNGILGVHDGRLKVAVTQAPEQGKANKAIVDVLAKLLGLKRSQIALQSGATSTQKNFIVTGVTQDELNARLQPFI</sequence>
<dbReference type="GO" id="GO:0005737">
    <property type="term" value="C:cytoplasm"/>
    <property type="evidence" value="ECO:0007669"/>
    <property type="project" value="TreeGrafter"/>
</dbReference>
<dbReference type="SUPFAM" id="SSF69786">
    <property type="entry name" value="YggU-like"/>
    <property type="match status" value="1"/>
</dbReference>
<evidence type="ECO:0000256" key="2">
    <source>
        <dbReference type="HAMAP-Rule" id="MF_00634"/>
    </source>
</evidence>
<evidence type="ECO:0000256" key="1">
    <source>
        <dbReference type="ARBA" id="ARBA00010364"/>
    </source>
</evidence>